<name>A0A6J5QDT1_9CAUD</name>
<evidence type="ECO:0000313" key="6">
    <source>
        <dbReference type="EMBL" id="CAB5231206.1"/>
    </source>
</evidence>
<dbReference type="EMBL" id="LR796979">
    <property type="protein sequence ID" value="CAB4179478.1"/>
    <property type="molecule type" value="Genomic_DNA"/>
</dbReference>
<evidence type="ECO:0000313" key="1">
    <source>
        <dbReference type="EMBL" id="CAB4166939.1"/>
    </source>
</evidence>
<proteinExistence type="predicted"/>
<dbReference type="EMBL" id="LR797196">
    <property type="protein sequence ID" value="CAB4193576.1"/>
    <property type="molecule type" value="Genomic_DNA"/>
</dbReference>
<dbReference type="EMBL" id="LR798433">
    <property type="protein sequence ID" value="CAB5231206.1"/>
    <property type="molecule type" value="Genomic_DNA"/>
</dbReference>
<evidence type="ECO:0000313" key="4">
    <source>
        <dbReference type="EMBL" id="CAB4189164.1"/>
    </source>
</evidence>
<reference evidence="3" key="1">
    <citation type="submission" date="2020-05" db="EMBL/GenBank/DDBJ databases">
        <authorList>
            <person name="Chiriac C."/>
            <person name="Salcher M."/>
            <person name="Ghai R."/>
            <person name="Kavagutti S V."/>
        </authorList>
    </citation>
    <scope>NUCLEOTIDE SEQUENCE</scope>
</reference>
<evidence type="ECO:0000313" key="5">
    <source>
        <dbReference type="EMBL" id="CAB4193576.1"/>
    </source>
</evidence>
<evidence type="ECO:0000313" key="3">
    <source>
        <dbReference type="EMBL" id="CAB4179478.1"/>
    </source>
</evidence>
<sequence>MKIAIFSEDDLDVSRGLDMLITKYSEYSPEVIFPVKANQDRFTQSVIRKCLENSVKVSLYFSNAEGLEHLLKQTDEFMVCDDPVEEVLRQLSMNDAVGIAWVGSAEDHLILHTVEDLALDVWDISNGIEPIELDDDPFMGMGSDDLHDGLHKAVEVVVNLMAAYIASTVMESLGHAIAEHLDEQMDNRDISPFDDMD</sequence>
<dbReference type="EMBL" id="LR796798">
    <property type="protein sequence ID" value="CAB4166939.1"/>
    <property type="molecule type" value="Genomic_DNA"/>
</dbReference>
<protein>
    <submittedName>
        <fullName evidence="3">Uncharacterized protein</fullName>
    </submittedName>
</protein>
<accession>A0A6J5QDT1</accession>
<dbReference type="EMBL" id="LR796924">
    <property type="protein sequence ID" value="CAB4174282.1"/>
    <property type="molecule type" value="Genomic_DNA"/>
</dbReference>
<dbReference type="EMBL" id="LR797132">
    <property type="protein sequence ID" value="CAB4189164.1"/>
    <property type="molecule type" value="Genomic_DNA"/>
</dbReference>
<gene>
    <name evidence="3" type="ORF">UFOVP1034_120</name>
    <name evidence="4" type="ORF">UFOVP1177_120</name>
    <name evidence="5" type="ORF">UFOVP1243_107</name>
    <name evidence="6" type="ORF">UFOVP1581_38</name>
    <name evidence="1" type="ORF">UFOVP854_38</name>
    <name evidence="2" type="ORF">UFOVP964_38</name>
</gene>
<organism evidence="3">
    <name type="scientific">uncultured Caudovirales phage</name>
    <dbReference type="NCBI Taxonomy" id="2100421"/>
    <lineage>
        <taxon>Viruses</taxon>
        <taxon>Duplodnaviria</taxon>
        <taxon>Heunggongvirae</taxon>
        <taxon>Uroviricota</taxon>
        <taxon>Caudoviricetes</taxon>
        <taxon>Peduoviridae</taxon>
        <taxon>Maltschvirus</taxon>
        <taxon>Maltschvirus maltsch</taxon>
    </lineage>
</organism>
<evidence type="ECO:0000313" key="2">
    <source>
        <dbReference type="EMBL" id="CAB4174282.1"/>
    </source>
</evidence>